<evidence type="ECO:0000259" key="3">
    <source>
        <dbReference type="Pfam" id="PF03061"/>
    </source>
</evidence>
<dbReference type="InterPro" id="IPR006683">
    <property type="entry name" value="Thioestr_dom"/>
</dbReference>
<dbReference type="GO" id="GO:0047617">
    <property type="term" value="F:fatty acyl-CoA hydrolase activity"/>
    <property type="evidence" value="ECO:0007669"/>
    <property type="project" value="InterPro"/>
</dbReference>
<dbReference type="AlphaFoldDB" id="A0A553HMV9"/>
<evidence type="ECO:0000313" key="5">
    <source>
        <dbReference type="Proteomes" id="UP000319160"/>
    </source>
</evidence>
<dbReference type="SUPFAM" id="SSF54637">
    <property type="entry name" value="Thioesterase/thiol ester dehydrase-isomerase"/>
    <property type="match status" value="1"/>
</dbReference>
<dbReference type="InterPro" id="IPR029069">
    <property type="entry name" value="HotDog_dom_sf"/>
</dbReference>
<sequence length="147" mass="16264">MVNRPEDPNDTTEAQEAREKLENFLKWCVERFTDPQNHPIHANGLGNLHGGCTSTIFDVCTTFPLQMISRPGFWQHGGVSRTLNVTYLRPVPIGTTVDIECEIMHAGKRLSSLRGVMRAVTDDGTQGPVLAVCEHGKVNTDPPVEKL</sequence>
<dbReference type="PANTHER" id="PTHR21660">
    <property type="entry name" value="THIOESTERASE SUPERFAMILY MEMBER-RELATED"/>
    <property type="match status" value="1"/>
</dbReference>
<comment type="caution">
    <text evidence="4">The sequence shown here is derived from an EMBL/GenBank/DDBJ whole genome shotgun (WGS) entry which is preliminary data.</text>
</comment>
<keyword evidence="2" id="KW-0378">Hydrolase</keyword>
<dbReference type="EMBL" id="VFLP01000070">
    <property type="protein sequence ID" value="TRX89292.1"/>
    <property type="molecule type" value="Genomic_DNA"/>
</dbReference>
<evidence type="ECO:0000256" key="2">
    <source>
        <dbReference type="ARBA" id="ARBA00022801"/>
    </source>
</evidence>
<reference evidence="5" key="1">
    <citation type="submission" date="2019-06" db="EMBL/GenBank/DDBJ databases">
        <title>Draft genome sequence of the griseofulvin-producing fungus Xylaria cubensis strain G536.</title>
        <authorList>
            <person name="Mead M.E."/>
            <person name="Raja H.A."/>
            <person name="Steenwyk J.L."/>
            <person name="Knowles S.L."/>
            <person name="Oberlies N.H."/>
            <person name="Rokas A."/>
        </authorList>
    </citation>
    <scope>NUCLEOTIDE SEQUENCE [LARGE SCALE GENOMIC DNA]</scope>
    <source>
        <strain evidence="5">G536</strain>
    </source>
</reference>
<keyword evidence="5" id="KW-1185">Reference proteome</keyword>
<comment type="similarity">
    <text evidence="1">Belongs to the thioesterase PaaI family.</text>
</comment>
<dbReference type="STRING" id="2512241.A0A553HMV9"/>
<dbReference type="Proteomes" id="UP000319160">
    <property type="component" value="Unassembled WGS sequence"/>
</dbReference>
<gene>
    <name evidence="4" type="ORF">FHL15_009865</name>
</gene>
<dbReference type="InterPro" id="IPR039298">
    <property type="entry name" value="ACOT13"/>
</dbReference>
<dbReference type="Gene3D" id="3.10.129.10">
    <property type="entry name" value="Hotdog Thioesterase"/>
    <property type="match status" value="1"/>
</dbReference>
<name>A0A553HMV9_9PEZI</name>
<organism evidence="4 5">
    <name type="scientific">Xylaria flabelliformis</name>
    <dbReference type="NCBI Taxonomy" id="2512241"/>
    <lineage>
        <taxon>Eukaryota</taxon>
        <taxon>Fungi</taxon>
        <taxon>Dikarya</taxon>
        <taxon>Ascomycota</taxon>
        <taxon>Pezizomycotina</taxon>
        <taxon>Sordariomycetes</taxon>
        <taxon>Xylariomycetidae</taxon>
        <taxon>Xylariales</taxon>
        <taxon>Xylariaceae</taxon>
        <taxon>Xylaria</taxon>
    </lineage>
</organism>
<evidence type="ECO:0000256" key="1">
    <source>
        <dbReference type="ARBA" id="ARBA00008324"/>
    </source>
</evidence>
<feature type="domain" description="Thioesterase" evidence="3">
    <location>
        <begin position="46"/>
        <end position="119"/>
    </location>
</feature>
<evidence type="ECO:0000313" key="4">
    <source>
        <dbReference type="EMBL" id="TRX89292.1"/>
    </source>
</evidence>
<proteinExistence type="inferred from homology"/>
<dbReference type="OrthoDB" id="2831072at2759"/>
<dbReference type="CDD" id="cd03443">
    <property type="entry name" value="PaaI_thioesterase"/>
    <property type="match status" value="1"/>
</dbReference>
<dbReference type="PANTHER" id="PTHR21660:SF1">
    <property type="entry name" value="ACYL-COENZYME A THIOESTERASE 13"/>
    <property type="match status" value="1"/>
</dbReference>
<dbReference type="Pfam" id="PF03061">
    <property type="entry name" value="4HBT"/>
    <property type="match status" value="1"/>
</dbReference>
<protein>
    <recommendedName>
        <fullName evidence="3">Thioesterase domain-containing protein</fullName>
    </recommendedName>
</protein>
<accession>A0A553HMV9</accession>